<sequence>MTVYPYSRLFIGDRFSIAISGPHIQVLDSVSDVTNSGPIRCAAIDQGWTYIATCGDDKQLKVWKIDGLKLLNQRELPKKPTNIAFTKDAQTIIVSDKFGDVFSYPLEYNPPSEKQKRDALSSHENPSDGKLILGHVSVLTTFLLSQDEGYIITADRDEHIRVSWYPQGFVIEIYCLGHEKYVSAIHTPSFSPSTLISGGGDPMLKIWDWMSGTVQYEIPILDAVRPFITVIPQPKRGVDEEDEDQGKLEGKSKGKRQGKGKKGKEKAVEEGERETSEIAEGDGSAINAQPRQVLVVHKISSVQHAEEPYLVFNAVGATALFVCPLKPDAQVQPFDFSKPVLDFVCNNGLIWVLLDGNWNQLGTQEAPVTSLVRVLYMTPTGELAEAASEQLGSSTALLTSLNSTERLTKRLTATVAELKKLNLYTDLTWLPKHNEGIDPETSDKPERATSEMRAPTEADMDGDQEKQMTKRELARLKNKKKVLAKAQEAANKDVGVVEEDGGDDEPVPKKNKSEREEDPMEVDSPGT</sequence>
<dbReference type="SUPFAM" id="SSF50978">
    <property type="entry name" value="WD40 repeat-like"/>
    <property type="match status" value="1"/>
</dbReference>
<dbReference type="EMBL" id="KN818226">
    <property type="protein sequence ID" value="KIL69353.1"/>
    <property type="molecule type" value="Genomic_DNA"/>
</dbReference>
<dbReference type="InterPro" id="IPR015943">
    <property type="entry name" value="WD40/YVTN_repeat-like_dom_sf"/>
</dbReference>
<dbReference type="UniPathway" id="UPA00989"/>
<reference evidence="8 9" key="1">
    <citation type="submission" date="2014-04" db="EMBL/GenBank/DDBJ databases">
        <title>Evolutionary Origins and Diversification of the Mycorrhizal Mutualists.</title>
        <authorList>
            <consortium name="DOE Joint Genome Institute"/>
            <consortium name="Mycorrhizal Genomics Consortium"/>
            <person name="Kohler A."/>
            <person name="Kuo A."/>
            <person name="Nagy L.G."/>
            <person name="Floudas D."/>
            <person name="Copeland A."/>
            <person name="Barry K.W."/>
            <person name="Cichocki N."/>
            <person name="Veneault-Fourrey C."/>
            <person name="LaButti K."/>
            <person name="Lindquist E.A."/>
            <person name="Lipzen A."/>
            <person name="Lundell T."/>
            <person name="Morin E."/>
            <person name="Murat C."/>
            <person name="Riley R."/>
            <person name="Ohm R."/>
            <person name="Sun H."/>
            <person name="Tunlid A."/>
            <person name="Henrissat B."/>
            <person name="Grigoriev I.V."/>
            <person name="Hibbett D.S."/>
            <person name="Martin F."/>
        </authorList>
    </citation>
    <scope>NUCLEOTIDE SEQUENCE [LARGE SCALE GENOMIC DNA]</scope>
    <source>
        <strain evidence="8 9">Koide BX008</strain>
    </source>
</reference>
<dbReference type="STRING" id="946122.A0A0C2XJU8"/>
<evidence type="ECO:0000313" key="8">
    <source>
        <dbReference type="EMBL" id="KIL69353.1"/>
    </source>
</evidence>
<proteinExistence type="inferred from homology"/>
<keyword evidence="9" id="KW-1185">Reference proteome</keyword>
<evidence type="ECO:0000256" key="6">
    <source>
        <dbReference type="HAMAP-Rule" id="MF_03056"/>
    </source>
</evidence>
<dbReference type="InParanoid" id="A0A0C2XJU8"/>
<evidence type="ECO:0000256" key="5">
    <source>
        <dbReference type="ARBA" id="ARBA00023242"/>
    </source>
</evidence>
<organism evidence="8 9">
    <name type="scientific">Amanita muscaria (strain Koide BX008)</name>
    <dbReference type="NCBI Taxonomy" id="946122"/>
    <lineage>
        <taxon>Eukaryota</taxon>
        <taxon>Fungi</taxon>
        <taxon>Dikarya</taxon>
        <taxon>Basidiomycota</taxon>
        <taxon>Agaricomycotina</taxon>
        <taxon>Agaricomycetes</taxon>
        <taxon>Agaricomycetidae</taxon>
        <taxon>Agaricales</taxon>
        <taxon>Pluteineae</taxon>
        <taxon>Amanitaceae</taxon>
        <taxon>Amanita</taxon>
    </lineage>
</organism>
<feature type="compositionally biased region" description="Basic and acidic residues" evidence="7">
    <location>
        <begin position="265"/>
        <end position="276"/>
    </location>
</feature>
<dbReference type="GO" id="GO:0005634">
    <property type="term" value="C:nucleus"/>
    <property type="evidence" value="ECO:0007669"/>
    <property type="project" value="UniProtKB-SubCell"/>
</dbReference>
<dbReference type="GO" id="GO:0106004">
    <property type="term" value="P:tRNA (guanine-N7)-methylation"/>
    <property type="evidence" value="ECO:0007669"/>
    <property type="project" value="UniProtKB-UniRule"/>
</dbReference>
<evidence type="ECO:0000256" key="2">
    <source>
        <dbReference type="ARBA" id="ARBA00022574"/>
    </source>
</evidence>
<dbReference type="AlphaFoldDB" id="A0A0C2XJU8"/>
<dbReference type="InterPro" id="IPR001680">
    <property type="entry name" value="WD40_rpt"/>
</dbReference>
<keyword evidence="2 6" id="KW-0853">WD repeat</keyword>
<comment type="function">
    <text evidence="6">Required for the formation of N(7)-methylguanine at position 46 (m7G46) in tRNA. In the complex, it is required to stabilize and induce conformational changes of the catalytic subunit.</text>
</comment>
<dbReference type="GO" id="GO:0043527">
    <property type="term" value="C:tRNA methyltransferase complex"/>
    <property type="evidence" value="ECO:0007669"/>
    <property type="project" value="TreeGrafter"/>
</dbReference>
<evidence type="ECO:0000256" key="3">
    <source>
        <dbReference type="ARBA" id="ARBA00022694"/>
    </source>
</evidence>
<dbReference type="GO" id="GO:0005829">
    <property type="term" value="C:cytosol"/>
    <property type="evidence" value="ECO:0007669"/>
    <property type="project" value="TreeGrafter"/>
</dbReference>
<feature type="region of interest" description="Disordered" evidence="7">
    <location>
        <begin position="236"/>
        <end position="283"/>
    </location>
</feature>
<evidence type="ECO:0000256" key="4">
    <source>
        <dbReference type="ARBA" id="ARBA00022737"/>
    </source>
</evidence>
<feature type="compositionally biased region" description="Basic and acidic residues" evidence="7">
    <location>
        <begin position="432"/>
        <end position="456"/>
    </location>
</feature>
<keyword evidence="5 6" id="KW-0539">Nucleus</keyword>
<dbReference type="PANTHER" id="PTHR16288:SF0">
    <property type="entry name" value="TRNA (GUANINE-N(7)-)-METHYLTRANSFERASE NON-CATALYTIC SUBUNIT WDR4"/>
    <property type="match status" value="1"/>
</dbReference>
<name>A0A0C2XJU8_AMAMK</name>
<feature type="compositionally biased region" description="Acidic residues" evidence="7">
    <location>
        <begin position="496"/>
        <end position="505"/>
    </location>
</feature>
<dbReference type="PANTHER" id="PTHR16288">
    <property type="entry name" value="WD40 REPEAT PROTEIN 4"/>
    <property type="match status" value="1"/>
</dbReference>
<protein>
    <submittedName>
        <fullName evidence="8">Uncharacterized protein</fullName>
    </submittedName>
</protein>
<dbReference type="InterPro" id="IPR036322">
    <property type="entry name" value="WD40_repeat_dom_sf"/>
</dbReference>
<comment type="pathway">
    <text evidence="6">tRNA modification; N(7)-methylguanine-tRNA biosynthesis.</text>
</comment>
<comment type="subcellular location">
    <subcellularLocation>
        <location evidence="1 6">Nucleus</location>
    </subcellularLocation>
</comment>
<keyword evidence="3 6" id="KW-0819">tRNA processing</keyword>
<dbReference type="Gene3D" id="2.130.10.10">
    <property type="entry name" value="YVTN repeat-like/Quinoprotein amine dehydrogenase"/>
    <property type="match status" value="1"/>
</dbReference>
<feature type="region of interest" description="Disordered" evidence="7">
    <location>
        <begin position="431"/>
        <end position="527"/>
    </location>
</feature>
<dbReference type="OrthoDB" id="339900at2759"/>
<dbReference type="Proteomes" id="UP000054549">
    <property type="component" value="Unassembled WGS sequence"/>
</dbReference>
<accession>A0A0C2XJU8</accession>
<evidence type="ECO:0000256" key="7">
    <source>
        <dbReference type="SAM" id="MobiDB-lite"/>
    </source>
</evidence>
<gene>
    <name evidence="8" type="ORF">M378DRAFT_184523</name>
</gene>
<dbReference type="SMART" id="SM00320">
    <property type="entry name" value="WD40"/>
    <property type="match status" value="3"/>
</dbReference>
<feature type="compositionally biased region" description="Basic and acidic residues" evidence="7">
    <location>
        <begin position="463"/>
        <end position="475"/>
    </location>
</feature>
<feature type="compositionally biased region" description="Basic residues" evidence="7">
    <location>
        <begin position="253"/>
        <end position="264"/>
    </location>
</feature>
<dbReference type="InterPro" id="IPR028884">
    <property type="entry name" value="Trm82"/>
</dbReference>
<dbReference type="Pfam" id="PF00400">
    <property type="entry name" value="WD40"/>
    <property type="match status" value="2"/>
</dbReference>
<dbReference type="HAMAP" id="MF_03056">
    <property type="entry name" value="TRM82"/>
    <property type="match status" value="1"/>
</dbReference>
<feature type="compositionally biased region" description="Basic and acidic residues" evidence="7">
    <location>
        <begin position="506"/>
        <end position="515"/>
    </location>
</feature>
<evidence type="ECO:0000256" key="1">
    <source>
        <dbReference type="ARBA" id="ARBA00004123"/>
    </source>
</evidence>
<keyword evidence="4 6" id="KW-0677">Repeat</keyword>
<evidence type="ECO:0000313" key="9">
    <source>
        <dbReference type="Proteomes" id="UP000054549"/>
    </source>
</evidence>
<comment type="similarity">
    <text evidence="6">Belongs to the WD repeat TRM82 family.</text>
</comment>
<dbReference type="HOGENOM" id="CLU_023695_0_0_1"/>